<reference evidence="2 3" key="1">
    <citation type="journal article" date="2015" name="PLoS Pathog.">
        <title>Leptomonas seymouri: Adaptations to the Dixenous Life Cycle Analyzed by Genome Sequencing, Transcriptome Profiling and Co-infection with Leishmania donovani.</title>
        <authorList>
            <person name="Kraeva N."/>
            <person name="Butenko A."/>
            <person name="Hlavacova J."/>
            <person name="Kostygov A."/>
            <person name="Myskova J."/>
            <person name="Grybchuk D."/>
            <person name="Lestinova T."/>
            <person name="Votypka J."/>
            <person name="Volf P."/>
            <person name="Opperdoes F."/>
            <person name="Flegontov P."/>
            <person name="Lukes J."/>
            <person name="Yurchenko V."/>
        </authorList>
    </citation>
    <scope>NUCLEOTIDE SEQUENCE [LARGE SCALE GENOMIC DNA]</scope>
    <source>
        <strain evidence="2 3">ATCC 30220</strain>
    </source>
</reference>
<keyword evidence="3" id="KW-1185">Reference proteome</keyword>
<feature type="region of interest" description="Disordered" evidence="1">
    <location>
        <begin position="27"/>
        <end position="51"/>
    </location>
</feature>
<dbReference type="VEuPathDB" id="TriTrypDB:Lsey_0644_0020"/>
<protein>
    <submittedName>
        <fullName evidence="2">Uncharacterized protein</fullName>
    </submittedName>
</protein>
<sequence length="148" mass="15677">MTQSAGVWPVAALTLSERSVTRMGSPAFCTSPRSVTPRHHRRPLTAVGRHPSGFSLYSTNGAIAVPFPTGALSSQTSSTKYSCPQSSHDLRTFVSQLQQQQQQRYYHQHSMLAPSASFGVSEANSSGSSNAPVPLITDRGSVVGGTGD</sequence>
<comment type="caution">
    <text evidence="2">The sequence shown here is derived from an EMBL/GenBank/DDBJ whole genome shotgun (WGS) entry which is preliminary data.</text>
</comment>
<organism evidence="2 3">
    <name type="scientific">Leptomonas seymouri</name>
    <dbReference type="NCBI Taxonomy" id="5684"/>
    <lineage>
        <taxon>Eukaryota</taxon>
        <taxon>Discoba</taxon>
        <taxon>Euglenozoa</taxon>
        <taxon>Kinetoplastea</taxon>
        <taxon>Metakinetoplastina</taxon>
        <taxon>Trypanosomatida</taxon>
        <taxon>Trypanosomatidae</taxon>
        <taxon>Leishmaniinae</taxon>
        <taxon>Leptomonas</taxon>
    </lineage>
</organism>
<feature type="region of interest" description="Disordered" evidence="1">
    <location>
        <begin position="118"/>
        <end position="148"/>
    </location>
</feature>
<accession>A0A0N1I0Q6</accession>
<feature type="compositionally biased region" description="Polar residues" evidence="1">
    <location>
        <begin position="122"/>
        <end position="131"/>
    </location>
</feature>
<evidence type="ECO:0000256" key="1">
    <source>
        <dbReference type="SAM" id="MobiDB-lite"/>
    </source>
</evidence>
<dbReference type="Proteomes" id="UP000038009">
    <property type="component" value="Unassembled WGS sequence"/>
</dbReference>
<name>A0A0N1I0Q6_LEPSE</name>
<gene>
    <name evidence="2" type="ORF">ABL78_8345</name>
</gene>
<evidence type="ECO:0000313" key="2">
    <source>
        <dbReference type="EMBL" id="KPI82643.1"/>
    </source>
</evidence>
<evidence type="ECO:0000313" key="3">
    <source>
        <dbReference type="Proteomes" id="UP000038009"/>
    </source>
</evidence>
<dbReference type="EMBL" id="LJSK01000644">
    <property type="protein sequence ID" value="KPI82643.1"/>
    <property type="molecule type" value="Genomic_DNA"/>
</dbReference>
<dbReference type="AlphaFoldDB" id="A0A0N1I0Q6"/>
<proteinExistence type="predicted"/>